<keyword evidence="5" id="KW-0862">Zinc</keyword>
<dbReference type="AlphaFoldDB" id="J7RXM3"/>
<evidence type="ECO:0000256" key="2">
    <source>
        <dbReference type="ARBA" id="ARBA00022723"/>
    </source>
</evidence>
<dbReference type="InterPro" id="IPR013087">
    <property type="entry name" value="Znf_C2H2_type"/>
</dbReference>
<evidence type="ECO:0000259" key="8">
    <source>
        <dbReference type="PROSITE" id="PS50157"/>
    </source>
</evidence>
<dbReference type="SMART" id="SM00355">
    <property type="entry name" value="ZnF_C2H2"/>
    <property type="match status" value="2"/>
</dbReference>
<evidence type="ECO:0000313" key="9">
    <source>
        <dbReference type="EMBL" id="CCK69842.1"/>
    </source>
</evidence>
<gene>
    <name evidence="9" type="primary">KNAG0D00900</name>
    <name evidence="9" type="ordered locus">KNAG_0D00900</name>
</gene>
<comment type="subcellular location">
    <subcellularLocation>
        <location evidence="1">Nucleus</location>
    </subcellularLocation>
</comment>
<evidence type="ECO:0000256" key="7">
    <source>
        <dbReference type="PROSITE-ProRule" id="PRU00042"/>
    </source>
</evidence>
<dbReference type="Proteomes" id="UP000006310">
    <property type="component" value="Chromosome 4"/>
</dbReference>
<dbReference type="Pfam" id="PF00096">
    <property type="entry name" value="zf-C2H2"/>
    <property type="match status" value="2"/>
</dbReference>
<dbReference type="HOGENOM" id="CLU_863472_0_0_1"/>
<evidence type="ECO:0000256" key="3">
    <source>
        <dbReference type="ARBA" id="ARBA00022737"/>
    </source>
</evidence>
<feature type="domain" description="C2H2-type" evidence="8">
    <location>
        <begin position="60"/>
        <end position="90"/>
    </location>
</feature>
<dbReference type="PANTHER" id="PTHR40626">
    <property type="entry name" value="MIP31509P"/>
    <property type="match status" value="1"/>
</dbReference>
<dbReference type="EMBL" id="HE978317">
    <property type="protein sequence ID" value="CCK69842.1"/>
    <property type="molecule type" value="Genomic_DNA"/>
</dbReference>
<reference evidence="9 10" key="1">
    <citation type="journal article" date="2011" name="Proc. Natl. Acad. Sci. U.S.A.">
        <title>Evolutionary erosion of yeast sex chromosomes by mating-type switching accidents.</title>
        <authorList>
            <person name="Gordon J.L."/>
            <person name="Armisen D."/>
            <person name="Proux-Wera E."/>
            <person name="Oheigeartaigh S.S."/>
            <person name="Byrne K.P."/>
            <person name="Wolfe K.H."/>
        </authorList>
    </citation>
    <scope>NUCLEOTIDE SEQUENCE [LARGE SCALE GENOMIC DNA]</scope>
    <source>
        <strain evidence="10">ATCC MYA-139 / BCRC 22969 / CBS 8797 / CCRC 22969 / KCTC 17520 / NBRC 10181 / NCYC 3082</strain>
    </source>
</reference>
<keyword evidence="4 7" id="KW-0863">Zinc-finger</keyword>
<accession>J7RXM3</accession>
<dbReference type="PROSITE" id="PS00028">
    <property type="entry name" value="ZINC_FINGER_C2H2_1"/>
    <property type="match status" value="1"/>
</dbReference>
<evidence type="ECO:0000256" key="5">
    <source>
        <dbReference type="ARBA" id="ARBA00022833"/>
    </source>
</evidence>
<evidence type="ECO:0000256" key="6">
    <source>
        <dbReference type="ARBA" id="ARBA00023242"/>
    </source>
</evidence>
<reference evidence="10" key="2">
    <citation type="submission" date="2012-08" db="EMBL/GenBank/DDBJ databases">
        <title>Genome sequence of Kazachstania naganishii.</title>
        <authorList>
            <person name="Gordon J.L."/>
            <person name="Armisen D."/>
            <person name="Proux-Wera E."/>
            <person name="OhEigeartaigh S.S."/>
            <person name="Byrne K.P."/>
            <person name="Wolfe K.H."/>
        </authorList>
    </citation>
    <scope>NUCLEOTIDE SEQUENCE [LARGE SCALE GENOMIC DNA]</scope>
    <source>
        <strain evidence="10">ATCC MYA-139 / BCRC 22969 / CBS 8797 / CCRC 22969 / KCTC 17520 / NBRC 10181 / NCYC 3082</strain>
    </source>
</reference>
<dbReference type="PANTHER" id="PTHR40626:SF32">
    <property type="entry name" value="ZINC FINGER PROTEIN RST2"/>
    <property type="match status" value="1"/>
</dbReference>
<dbReference type="FunFam" id="3.30.160.60:FF:002343">
    <property type="entry name" value="Zinc finger protein 33A"/>
    <property type="match status" value="1"/>
</dbReference>
<dbReference type="OMA" id="QANPIHY"/>
<name>J7RXM3_HUIN7</name>
<dbReference type="InterPro" id="IPR036236">
    <property type="entry name" value="Znf_C2H2_sf"/>
</dbReference>
<dbReference type="GO" id="GO:0008270">
    <property type="term" value="F:zinc ion binding"/>
    <property type="evidence" value="ECO:0007669"/>
    <property type="project" value="UniProtKB-KW"/>
</dbReference>
<dbReference type="InterPro" id="IPR051059">
    <property type="entry name" value="VerF-like"/>
</dbReference>
<evidence type="ECO:0000313" key="10">
    <source>
        <dbReference type="Proteomes" id="UP000006310"/>
    </source>
</evidence>
<dbReference type="SUPFAM" id="SSF57667">
    <property type="entry name" value="beta-beta-alpha zinc fingers"/>
    <property type="match status" value="1"/>
</dbReference>
<keyword evidence="2" id="KW-0479">Metal-binding</keyword>
<sequence>MHSKPNTIRLYNFTPLLKSVQSKKIVSLVKVHITNDKLKSQECGTVQIQVEKTARKTKPFVCSGFGDCNMSFTRAEHLARHTRKHTGEKPFQCYICRKYFSRVDNLKQHRDSVHKKPFQTRNMGPSLGQSSPIFSSSFPLTSVSSFDRGRFHGVYPQTMKYPIWGQPQNYLPIYGNINSPRRPDNQQPFVFGSLPSYHNEYQPLSEPWQPQALSPKSPQFTRLPSFKATISNMSQTAKMMPEQEDLGDQVQPIRPIYGVESTSPPKIIGWLGAERRPPHWNKMGAGIDQELGPIQSGADSNVKEDASVEPGCAKASLNYLLK</sequence>
<organism evidence="9 10">
    <name type="scientific">Huiozyma naganishii (strain ATCC MYA-139 / BCRC 22969 / CBS 8797 / KCTC 17520 / NBRC 10181 / NCYC 3082 / Yp74L-3)</name>
    <name type="common">Yeast</name>
    <name type="synonym">Kazachstania naganishii</name>
    <dbReference type="NCBI Taxonomy" id="1071383"/>
    <lineage>
        <taxon>Eukaryota</taxon>
        <taxon>Fungi</taxon>
        <taxon>Dikarya</taxon>
        <taxon>Ascomycota</taxon>
        <taxon>Saccharomycotina</taxon>
        <taxon>Saccharomycetes</taxon>
        <taxon>Saccharomycetales</taxon>
        <taxon>Saccharomycetaceae</taxon>
        <taxon>Huiozyma</taxon>
    </lineage>
</organism>
<keyword evidence="6" id="KW-0539">Nucleus</keyword>
<proteinExistence type="predicted"/>
<keyword evidence="10" id="KW-1185">Reference proteome</keyword>
<evidence type="ECO:0000256" key="1">
    <source>
        <dbReference type="ARBA" id="ARBA00004123"/>
    </source>
</evidence>
<protein>
    <recommendedName>
        <fullName evidence="8">C2H2-type domain-containing protein</fullName>
    </recommendedName>
</protein>
<dbReference type="GO" id="GO:0000785">
    <property type="term" value="C:chromatin"/>
    <property type="evidence" value="ECO:0007669"/>
    <property type="project" value="TreeGrafter"/>
</dbReference>
<dbReference type="RefSeq" id="XP_022464088.1">
    <property type="nucleotide sequence ID" value="XM_022607499.1"/>
</dbReference>
<dbReference type="GO" id="GO:0005634">
    <property type="term" value="C:nucleus"/>
    <property type="evidence" value="ECO:0007669"/>
    <property type="project" value="UniProtKB-SubCell"/>
</dbReference>
<dbReference type="Gene3D" id="3.30.160.60">
    <property type="entry name" value="Classic Zinc Finger"/>
    <property type="match status" value="2"/>
</dbReference>
<dbReference type="eggNOG" id="KOG1721">
    <property type="taxonomic scope" value="Eukaryota"/>
</dbReference>
<dbReference type="PROSITE" id="PS50157">
    <property type="entry name" value="ZINC_FINGER_C2H2_2"/>
    <property type="match status" value="2"/>
</dbReference>
<dbReference type="KEGG" id="kng:KNAG_0D00900"/>
<dbReference type="STRING" id="1071383.J7RXM3"/>
<feature type="domain" description="C2H2-type" evidence="8">
    <location>
        <begin position="91"/>
        <end position="114"/>
    </location>
</feature>
<evidence type="ECO:0000256" key="4">
    <source>
        <dbReference type="ARBA" id="ARBA00022771"/>
    </source>
</evidence>
<dbReference type="GO" id="GO:0000981">
    <property type="term" value="F:DNA-binding transcription factor activity, RNA polymerase II-specific"/>
    <property type="evidence" value="ECO:0007669"/>
    <property type="project" value="InterPro"/>
</dbReference>
<keyword evidence="3" id="KW-0677">Repeat</keyword>
<dbReference type="GeneID" id="34525531"/>
<dbReference type="OrthoDB" id="10018191at2759"/>
<dbReference type="GO" id="GO:0000978">
    <property type="term" value="F:RNA polymerase II cis-regulatory region sequence-specific DNA binding"/>
    <property type="evidence" value="ECO:0007669"/>
    <property type="project" value="InterPro"/>
</dbReference>